<name>A0ABW5NVQ0_9FLAO</name>
<protein>
    <recommendedName>
        <fullName evidence="4">YD repeat-containing protein</fullName>
    </recommendedName>
</protein>
<comment type="caution">
    <text evidence="2">The sequence shown here is derived from an EMBL/GenBank/DDBJ whole genome shotgun (WGS) entry which is preliminary data.</text>
</comment>
<dbReference type="EMBL" id="JBHUMD010000027">
    <property type="protein sequence ID" value="MFD2603040.1"/>
    <property type="molecule type" value="Genomic_DNA"/>
</dbReference>
<feature type="chain" id="PRO_5046519644" description="YD repeat-containing protein" evidence="1">
    <location>
        <begin position="21"/>
        <end position="249"/>
    </location>
</feature>
<feature type="signal peptide" evidence="1">
    <location>
        <begin position="1"/>
        <end position="20"/>
    </location>
</feature>
<accession>A0ABW5NVQ0</accession>
<reference evidence="3" key="1">
    <citation type="journal article" date="2019" name="Int. J. Syst. Evol. Microbiol.">
        <title>The Global Catalogue of Microorganisms (GCM) 10K type strain sequencing project: providing services to taxonomists for standard genome sequencing and annotation.</title>
        <authorList>
            <consortium name="The Broad Institute Genomics Platform"/>
            <consortium name="The Broad Institute Genome Sequencing Center for Infectious Disease"/>
            <person name="Wu L."/>
            <person name="Ma J."/>
        </authorList>
    </citation>
    <scope>NUCLEOTIDE SEQUENCE [LARGE SCALE GENOMIC DNA]</scope>
    <source>
        <strain evidence="3">KCTC 42107</strain>
    </source>
</reference>
<dbReference type="RefSeq" id="WP_379821626.1">
    <property type="nucleotide sequence ID" value="NZ_JBHUMD010000027.1"/>
</dbReference>
<dbReference type="Proteomes" id="UP001597480">
    <property type="component" value="Unassembled WGS sequence"/>
</dbReference>
<proteinExistence type="predicted"/>
<evidence type="ECO:0008006" key="4">
    <source>
        <dbReference type="Google" id="ProtNLM"/>
    </source>
</evidence>
<keyword evidence="3" id="KW-1185">Reference proteome</keyword>
<gene>
    <name evidence="2" type="ORF">ACFSR3_13315</name>
</gene>
<organism evidence="2 3">
    <name type="scientific">Flavobacterium suzhouense</name>
    <dbReference type="NCBI Taxonomy" id="1529638"/>
    <lineage>
        <taxon>Bacteria</taxon>
        <taxon>Pseudomonadati</taxon>
        <taxon>Bacteroidota</taxon>
        <taxon>Flavobacteriia</taxon>
        <taxon>Flavobacteriales</taxon>
        <taxon>Flavobacteriaceae</taxon>
        <taxon>Flavobacterium</taxon>
    </lineage>
</organism>
<sequence length="249" mass="28410">MRKVFALAATALFIFTSCSSDDNTNVTTPQDNTLLKKTTYITEGEATITYNYTYNDNKIISINGSNGRNTIYTYTGDLITKSITTEGTLTIQNNIEYDNNNRKVSQIHLISQTELNYESGSKTLYTYNENGTITMTIYIGDLESQTTFDSTYTITQSEESLIQFDGDLGSYSNVFDNKKNPMKNVTGYNEFMKPESSSKNNLLFGYKKNDTSDYIFTYTYALSNYPITSTQKILTNGVYKTYYLEYFYE</sequence>
<evidence type="ECO:0000313" key="2">
    <source>
        <dbReference type="EMBL" id="MFD2603040.1"/>
    </source>
</evidence>
<keyword evidence="1" id="KW-0732">Signal</keyword>
<evidence type="ECO:0000313" key="3">
    <source>
        <dbReference type="Proteomes" id="UP001597480"/>
    </source>
</evidence>
<dbReference type="PROSITE" id="PS51257">
    <property type="entry name" value="PROKAR_LIPOPROTEIN"/>
    <property type="match status" value="1"/>
</dbReference>
<evidence type="ECO:0000256" key="1">
    <source>
        <dbReference type="SAM" id="SignalP"/>
    </source>
</evidence>